<evidence type="ECO:0000313" key="2">
    <source>
        <dbReference type="Ensembl" id="ENSCMIP00000022767.1"/>
    </source>
</evidence>
<dbReference type="AlphaFoldDB" id="A0A4W3I238"/>
<name>A0A4W3I238_CALMI</name>
<reference evidence="3" key="2">
    <citation type="journal article" date="2007" name="PLoS Biol.">
        <title>Survey sequencing and comparative analysis of the elephant shark (Callorhinchus milii) genome.</title>
        <authorList>
            <person name="Venkatesh B."/>
            <person name="Kirkness E.F."/>
            <person name="Loh Y.H."/>
            <person name="Halpern A.L."/>
            <person name="Lee A.P."/>
            <person name="Johnson J."/>
            <person name="Dandona N."/>
            <person name="Viswanathan L.D."/>
            <person name="Tay A."/>
            <person name="Venter J.C."/>
            <person name="Strausberg R.L."/>
            <person name="Brenner S."/>
        </authorList>
    </citation>
    <scope>NUCLEOTIDE SEQUENCE [LARGE SCALE GENOMIC DNA]</scope>
</reference>
<dbReference type="InParanoid" id="A0A4W3I238"/>
<sequence>VTSVNSLSPLSLSLSRSLCVSPQKRKLETVSLATQCSPATPVAASTEASGPVYAQQNGSVRRPVASLAGRKRKVNCLGTDEVSNAQQTSTPPPPHPHLPPPSWTPVESWLVAKIHSHSTLQ</sequence>
<proteinExistence type="predicted"/>
<reference evidence="3" key="3">
    <citation type="journal article" date="2014" name="Nature">
        <title>Elephant shark genome provides unique insights into gnathostome evolution.</title>
        <authorList>
            <consortium name="International Elephant Shark Genome Sequencing Consortium"/>
            <person name="Venkatesh B."/>
            <person name="Lee A.P."/>
            <person name="Ravi V."/>
            <person name="Maurya A.K."/>
            <person name="Lian M.M."/>
            <person name="Swann J.B."/>
            <person name="Ohta Y."/>
            <person name="Flajnik M.F."/>
            <person name="Sutoh Y."/>
            <person name="Kasahara M."/>
            <person name="Hoon S."/>
            <person name="Gangu V."/>
            <person name="Roy S.W."/>
            <person name="Irimia M."/>
            <person name="Korzh V."/>
            <person name="Kondrychyn I."/>
            <person name="Lim Z.W."/>
            <person name="Tay B.H."/>
            <person name="Tohari S."/>
            <person name="Kong K.W."/>
            <person name="Ho S."/>
            <person name="Lorente-Galdos B."/>
            <person name="Quilez J."/>
            <person name="Marques-Bonet T."/>
            <person name="Raney B.J."/>
            <person name="Ingham P.W."/>
            <person name="Tay A."/>
            <person name="Hillier L.W."/>
            <person name="Minx P."/>
            <person name="Boehm T."/>
            <person name="Wilson R.K."/>
            <person name="Brenner S."/>
            <person name="Warren W.C."/>
        </authorList>
    </citation>
    <scope>NUCLEOTIDE SEQUENCE [LARGE SCALE GENOMIC DNA]</scope>
</reference>
<reference evidence="2" key="4">
    <citation type="submission" date="2025-08" db="UniProtKB">
        <authorList>
            <consortium name="Ensembl"/>
        </authorList>
    </citation>
    <scope>IDENTIFICATION</scope>
</reference>
<dbReference type="Ensembl" id="ENSCMIT00000023156.1">
    <property type="protein sequence ID" value="ENSCMIP00000022767.1"/>
    <property type="gene ID" value="ENSCMIG00000010224.1"/>
</dbReference>
<keyword evidence="3" id="KW-1185">Reference proteome</keyword>
<reference evidence="2" key="5">
    <citation type="submission" date="2025-09" db="UniProtKB">
        <authorList>
            <consortium name="Ensembl"/>
        </authorList>
    </citation>
    <scope>IDENTIFICATION</scope>
</reference>
<dbReference type="STRING" id="7868.ENSCMIP00000022767"/>
<accession>A0A4W3I238</accession>
<organism evidence="2 3">
    <name type="scientific">Callorhinchus milii</name>
    <name type="common">Ghost shark</name>
    <dbReference type="NCBI Taxonomy" id="7868"/>
    <lineage>
        <taxon>Eukaryota</taxon>
        <taxon>Metazoa</taxon>
        <taxon>Chordata</taxon>
        <taxon>Craniata</taxon>
        <taxon>Vertebrata</taxon>
        <taxon>Chondrichthyes</taxon>
        <taxon>Holocephali</taxon>
        <taxon>Chimaeriformes</taxon>
        <taxon>Callorhinchidae</taxon>
        <taxon>Callorhinchus</taxon>
    </lineage>
</organism>
<evidence type="ECO:0000313" key="3">
    <source>
        <dbReference type="Proteomes" id="UP000314986"/>
    </source>
</evidence>
<evidence type="ECO:0000256" key="1">
    <source>
        <dbReference type="SAM" id="MobiDB-lite"/>
    </source>
</evidence>
<dbReference type="Proteomes" id="UP000314986">
    <property type="component" value="Unassembled WGS sequence"/>
</dbReference>
<reference evidence="3" key="1">
    <citation type="journal article" date="2006" name="Science">
        <title>Ancient noncoding elements conserved in the human genome.</title>
        <authorList>
            <person name="Venkatesh B."/>
            <person name="Kirkness E.F."/>
            <person name="Loh Y.H."/>
            <person name="Halpern A.L."/>
            <person name="Lee A.P."/>
            <person name="Johnson J."/>
            <person name="Dandona N."/>
            <person name="Viswanathan L.D."/>
            <person name="Tay A."/>
            <person name="Venter J.C."/>
            <person name="Strausberg R.L."/>
            <person name="Brenner S."/>
        </authorList>
    </citation>
    <scope>NUCLEOTIDE SEQUENCE [LARGE SCALE GENOMIC DNA]</scope>
</reference>
<protein>
    <submittedName>
        <fullName evidence="2">Uncharacterized protein</fullName>
    </submittedName>
</protein>
<feature type="region of interest" description="Disordered" evidence="1">
    <location>
        <begin position="54"/>
        <end position="105"/>
    </location>
</feature>
<feature type="compositionally biased region" description="Pro residues" evidence="1">
    <location>
        <begin position="90"/>
        <end position="103"/>
    </location>
</feature>